<evidence type="ECO:0000313" key="2">
    <source>
        <dbReference type="EMBL" id="TQD25094.1"/>
    </source>
</evidence>
<evidence type="ECO:0000256" key="1">
    <source>
        <dbReference type="HAMAP-Rule" id="MF_00763"/>
    </source>
</evidence>
<accession>A0A7Z8P265</accession>
<protein>
    <recommendedName>
        <fullName evidence="1">UPF0305 protein FKV42_08565</fullName>
    </recommendedName>
</protein>
<dbReference type="InterPro" id="IPR019215">
    <property type="entry name" value="DUF2115"/>
</dbReference>
<dbReference type="Pfam" id="PF09888">
    <property type="entry name" value="DUF2115"/>
    <property type="match status" value="1"/>
</dbReference>
<keyword evidence="3" id="KW-1185">Reference proteome</keyword>
<evidence type="ECO:0000313" key="3">
    <source>
        <dbReference type="Proteomes" id="UP000319335"/>
    </source>
</evidence>
<name>A0A7Z8P265_9EURY</name>
<comment type="caution">
    <text evidence="2">The sequence shown here is derived from an EMBL/GenBank/DDBJ whole genome shotgun (WGS) entry which is preliminary data.</text>
</comment>
<dbReference type="EMBL" id="VIAQ01000015">
    <property type="protein sequence ID" value="TQD25094.1"/>
    <property type="molecule type" value="Genomic_DNA"/>
</dbReference>
<dbReference type="HAMAP" id="MF_00763">
    <property type="entry name" value="UPF0305"/>
    <property type="match status" value="1"/>
</dbReference>
<proteinExistence type="inferred from homology"/>
<dbReference type="OrthoDB" id="81482at2157"/>
<dbReference type="RefSeq" id="WP_154809821.1">
    <property type="nucleotide sequence ID" value="NZ_VIAQ01000015.1"/>
</dbReference>
<organism evidence="2 3">
    <name type="scientific">Methanolobus vulcani</name>
    <dbReference type="NCBI Taxonomy" id="38026"/>
    <lineage>
        <taxon>Archaea</taxon>
        <taxon>Methanobacteriati</taxon>
        <taxon>Methanobacteriota</taxon>
        <taxon>Stenosarchaea group</taxon>
        <taxon>Methanomicrobia</taxon>
        <taxon>Methanosarcinales</taxon>
        <taxon>Methanosarcinaceae</taxon>
        <taxon>Methanolobus</taxon>
    </lineage>
</organism>
<gene>
    <name evidence="2" type="ORF">FKV42_08565</name>
</gene>
<dbReference type="Proteomes" id="UP000319335">
    <property type="component" value="Unassembled WGS sequence"/>
</dbReference>
<dbReference type="AlphaFoldDB" id="A0A7Z8P265"/>
<reference evidence="2 3" key="1">
    <citation type="submission" date="2019-06" db="EMBL/GenBank/DDBJ databases">
        <title>Draft genome sequence of Methanolobus vulcani B1d.</title>
        <authorList>
            <person name="Creighbaum A.J."/>
            <person name="Ticak T."/>
            <person name="Hariraju D."/>
            <person name="Arivett B.A."/>
            <person name="Ferguson D.J.Jr."/>
        </authorList>
    </citation>
    <scope>NUCLEOTIDE SEQUENCE [LARGE SCALE GENOMIC DNA]</scope>
    <source>
        <strain evidence="2 3">B1d</strain>
    </source>
</reference>
<comment type="similarity">
    <text evidence="1">Belongs to the UPF0305 family.</text>
</comment>
<sequence>MYIIRREFHINSCELLFLLQKEASNLSAGYLARVNEKETGGIQSPRGSLQYNIECLARYNRQKFSELKERDCSEIFEEIDIGKLDDFSLRINKYMDEYAPNQRDLKEYTRIISTYLTFIMKEPLHPPGMFVTENQVIFENDGVYYCPAKSQHVLEDLSLCKYCVCKSI</sequence>